<evidence type="ECO:0000256" key="1">
    <source>
        <dbReference type="SAM" id="MobiDB-lite"/>
    </source>
</evidence>
<reference evidence="3" key="1">
    <citation type="submission" date="2022-10" db="EMBL/GenBank/DDBJ databases">
        <title>Genome assembly of Pristionchus species.</title>
        <authorList>
            <person name="Yoshida K."/>
            <person name="Sommer R.J."/>
        </authorList>
    </citation>
    <scope>NUCLEOTIDE SEQUENCE [LARGE SCALE GENOMIC DNA]</scope>
    <source>
        <strain evidence="3">RS5460</strain>
    </source>
</reference>
<keyword evidence="3" id="KW-1185">Reference proteome</keyword>
<feature type="compositionally biased region" description="Low complexity" evidence="1">
    <location>
        <begin position="87"/>
        <end position="101"/>
    </location>
</feature>
<accession>A0AAN5C400</accession>
<sequence>LRMSSDQIEMIVAHAHGFHSVASTMIRCGFAIGRVRSIFEFPTHRLLCSTRRTLHTRTEDLSQIWRRPLLPERGCSSCAARPQPEMSSSSRLTTLSEEVMA</sequence>
<evidence type="ECO:0000313" key="2">
    <source>
        <dbReference type="EMBL" id="GMR29855.1"/>
    </source>
</evidence>
<evidence type="ECO:0000313" key="3">
    <source>
        <dbReference type="Proteomes" id="UP001328107"/>
    </source>
</evidence>
<organism evidence="2 3">
    <name type="scientific">Pristionchus mayeri</name>
    <dbReference type="NCBI Taxonomy" id="1317129"/>
    <lineage>
        <taxon>Eukaryota</taxon>
        <taxon>Metazoa</taxon>
        <taxon>Ecdysozoa</taxon>
        <taxon>Nematoda</taxon>
        <taxon>Chromadorea</taxon>
        <taxon>Rhabditida</taxon>
        <taxon>Rhabditina</taxon>
        <taxon>Diplogasteromorpha</taxon>
        <taxon>Diplogasteroidea</taxon>
        <taxon>Neodiplogasteridae</taxon>
        <taxon>Pristionchus</taxon>
    </lineage>
</organism>
<protein>
    <submittedName>
        <fullName evidence="2">Uncharacterized protein</fullName>
    </submittedName>
</protein>
<comment type="caution">
    <text evidence="2">The sequence shown here is derived from an EMBL/GenBank/DDBJ whole genome shotgun (WGS) entry which is preliminary data.</text>
</comment>
<dbReference type="AlphaFoldDB" id="A0AAN5C400"/>
<feature type="region of interest" description="Disordered" evidence="1">
    <location>
        <begin position="76"/>
        <end position="101"/>
    </location>
</feature>
<feature type="non-terminal residue" evidence="2">
    <location>
        <position position="1"/>
    </location>
</feature>
<dbReference type="Proteomes" id="UP001328107">
    <property type="component" value="Unassembled WGS sequence"/>
</dbReference>
<gene>
    <name evidence="2" type="ORF">PMAYCL1PPCAC_00050</name>
</gene>
<name>A0AAN5C400_9BILA</name>
<dbReference type="EMBL" id="BTRK01000001">
    <property type="protein sequence ID" value="GMR29855.1"/>
    <property type="molecule type" value="Genomic_DNA"/>
</dbReference>
<proteinExistence type="predicted"/>